<protein>
    <submittedName>
        <fullName evidence="1">Uncharacterized protein</fullName>
    </submittedName>
</protein>
<organism evidence="1">
    <name type="scientific">uncultured marine virus</name>
    <dbReference type="NCBI Taxonomy" id="186617"/>
    <lineage>
        <taxon>Viruses</taxon>
        <taxon>environmental samples</taxon>
    </lineage>
</organism>
<reference evidence="1" key="1">
    <citation type="journal article" date="2015" name="Front. Microbiol.">
        <title>Combining genomic sequencing methods to explore viral diversity and reveal potential virus-host interactions.</title>
        <authorList>
            <person name="Chow C.E."/>
            <person name="Winget D.M."/>
            <person name="White R.A.III."/>
            <person name="Hallam S.J."/>
            <person name="Suttle C.A."/>
        </authorList>
    </citation>
    <scope>NUCLEOTIDE SEQUENCE</scope>
    <source>
        <strain evidence="1">Anoxic3_6</strain>
    </source>
</reference>
<accession>A0A0F7L318</accession>
<proteinExistence type="predicted"/>
<reference evidence="1" key="2">
    <citation type="submission" date="2015-03" db="EMBL/GenBank/DDBJ databases">
        <authorList>
            <person name="Chow C.-E.T."/>
            <person name="Winget D.M."/>
            <person name="White R.A.III."/>
            <person name="Hallam S.J."/>
            <person name="Suttle C.A."/>
        </authorList>
    </citation>
    <scope>NUCLEOTIDE SEQUENCE</scope>
    <source>
        <strain evidence="1">Anoxic3_6</strain>
    </source>
</reference>
<sequence length="88" mass="9712">MIRLIKSSNIKFSFFSICSASASRTLALRLPIASLNFPILPCCLYVAAPIAPTTAACHPIRITSHTYIDQNHQNQIFSLNLLLPILTI</sequence>
<evidence type="ECO:0000313" key="1">
    <source>
        <dbReference type="EMBL" id="AKH46320.1"/>
    </source>
</evidence>
<name>A0A0F7L318_9VIRU</name>
<dbReference type="EMBL" id="KR029581">
    <property type="protein sequence ID" value="AKH46320.1"/>
    <property type="molecule type" value="Genomic_DNA"/>
</dbReference>